<keyword evidence="1" id="KW-0472">Membrane</keyword>
<keyword evidence="1" id="KW-0812">Transmembrane</keyword>
<evidence type="ECO:0000313" key="2">
    <source>
        <dbReference type="EMBL" id="MBM6661607.1"/>
    </source>
</evidence>
<dbReference type="RefSeq" id="WP_205109234.1">
    <property type="nucleotide sequence ID" value="NZ_JACJJL010000010.1"/>
</dbReference>
<comment type="caution">
    <text evidence="2">The sequence shown here is derived from an EMBL/GenBank/DDBJ whole genome shotgun (WGS) entry which is preliminary data.</text>
</comment>
<proteinExistence type="predicted"/>
<reference evidence="2 3" key="1">
    <citation type="journal article" date="2021" name="Sci. Rep.">
        <title>The distribution of antibiotic resistance genes in chicken gut microbiota commensals.</title>
        <authorList>
            <person name="Juricova H."/>
            <person name="Matiasovicova J."/>
            <person name="Kubasova T."/>
            <person name="Cejkova D."/>
            <person name="Rychlik I."/>
        </authorList>
    </citation>
    <scope>NUCLEOTIDE SEQUENCE [LARGE SCALE GENOMIC DNA]</scope>
    <source>
        <strain evidence="2 3">An819</strain>
    </source>
</reference>
<name>A0A938WME5_9BACT</name>
<keyword evidence="3" id="KW-1185">Reference proteome</keyword>
<feature type="transmembrane region" description="Helical" evidence="1">
    <location>
        <begin position="71"/>
        <end position="92"/>
    </location>
</feature>
<evidence type="ECO:0000256" key="1">
    <source>
        <dbReference type="SAM" id="Phobius"/>
    </source>
</evidence>
<evidence type="ECO:0008006" key="4">
    <source>
        <dbReference type="Google" id="ProtNLM"/>
    </source>
</evidence>
<protein>
    <recommendedName>
        <fullName evidence="4">Transmembrane protein</fullName>
    </recommendedName>
</protein>
<gene>
    <name evidence="2" type="ORF">H6B30_07565</name>
</gene>
<organism evidence="2 3">
    <name type="scientific">Marseilla massiliensis</name>
    <dbReference type="NCBI Taxonomy" id="1841864"/>
    <lineage>
        <taxon>Bacteria</taxon>
        <taxon>Pseudomonadati</taxon>
        <taxon>Bacteroidota</taxon>
        <taxon>Bacteroidia</taxon>
        <taxon>Bacteroidales</taxon>
        <taxon>Prevotellaceae</taxon>
        <taxon>Marseilla</taxon>
    </lineage>
</organism>
<feature type="transmembrane region" description="Helical" evidence="1">
    <location>
        <begin position="44"/>
        <end position="65"/>
    </location>
</feature>
<dbReference type="AlphaFoldDB" id="A0A938WME5"/>
<keyword evidence="1" id="KW-1133">Transmembrane helix</keyword>
<accession>A0A938WME5</accession>
<dbReference type="EMBL" id="JACJJL010000010">
    <property type="protein sequence ID" value="MBM6661607.1"/>
    <property type="molecule type" value="Genomic_DNA"/>
</dbReference>
<sequence length="143" mass="16900">MRKQEYKEQERPRRYYFFDYLFWLGEMAQQHYKGEPRRPDGDSMLMLCIMVVVLGPIITIVLCFDPPVRDFLVIAMIACSAVIVDLPGRIYPPSRRKAVMRHYAGRRFSPARCYFFLFSLAFLLIANIPLWGTVLKWIDKTIK</sequence>
<feature type="transmembrane region" description="Helical" evidence="1">
    <location>
        <begin position="113"/>
        <end position="134"/>
    </location>
</feature>
<evidence type="ECO:0000313" key="3">
    <source>
        <dbReference type="Proteomes" id="UP000764045"/>
    </source>
</evidence>
<dbReference type="Proteomes" id="UP000764045">
    <property type="component" value="Unassembled WGS sequence"/>
</dbReference>